<evidence type="ECO:0000256" key="1">
    <source>
        <dbReference type="SAM" id="Phobius"/>
    </source>
</evidence>
<comment type="caution">
    <text evidence="2">The sequence shown here is derived from an EMBL/GenBank/DDBJ whole genome shotgun (WGS) entry which is preliminary data.</text>
</comment>
<feature type="transmembrane region" description="Helical" evidence="1">
    <location>
        <begin position="353"/>
        <end position="376"/>
    </location>
</feature>
<evidence type="ECO:0000313" key="2">
    <source>
        <dbReference type="EMBL" id="KAK2159021.1"/>
    </source>
</evidence>
<accession>A0AAD9JU95</accession>
<proteinExistence type="predicted"/>
<protein>
    <submittedName>
        <fullName evidence="2">Uncharacterized protein</fullName>
    </submittedName>
</protein>
<dbReference type="EMBL" id="JAODUP010000160">
    <property type="protein sequence ID" value="KAK2159021.1"/>
    <property type="molecule type" value="Genomic_DNA"/>
</dbReference>
<feature type="transmembrane region" description="Helical" evidence="1">
    <location>
        <begin position="172"/>
        <end position="197"/>
    </location>
</feature>
<organism evidence="2 3">
    <name type="scientific">Paralvinella palmiformis</name>
    <dbReference type="NCBI Taxonomy" id="53620"/>
    <lineage>
        <taxon>Eukaryota</taxon>
        <taxon>Metazoa</taxon>
        <taxon>Spiralia</taxon>
        <taxon>Lophotrochozoa</taxon>
        <taxon>Annelida</taxon>
        <taxon>Polychaeta</taxon>
        <taxon>Sedentaria</taxon>
        <taxon>Canalipalpata</taxon>
        <taxon>Terebellida</taxon>
        <taxon>Terebelliformia</taxon>
        <taxon>Alvinellidae</taxon>
        <taxon>Paralvinella</taxon>
    </lineage>
</organism>
<dbReference type="Proteomes" id="UP001208570">
    <property type="component" value="Unassembled WGS sequence"/>
</dbReference>
<feature type="transmembrane region" description="Helical" evidence="1">
    <location>
        <begin position="143"/>
        <end position="166"/>
    </location>
</feature>
<name>A0AAD9JU95_9ANNE</name>
<reference evidence="2" key="1">
    <citation type="journal article" date="2023" name="Mol. Biol. Evol.">
        <title>Third-Generation Sequencing Reveals the Adaptive Role of the Epigenome in Three Deep-Sea Polychaetes.</title>
        <authorList>
            <person name="Perez M."/>
            <person name="Aroh O."/>
            <person name="Sun Y."/>
            <person name="Lan Y."/>
            <person name="Juniper S.K."/>
            <person name="Young C.R."/>
            <person name="Angers B."/>
            <person name="Qian P.Y."/>
        </authorList>
    </citation>
    <scope>NUCLEOTIDE SEQUENCE</scope>
    <source>
        <strain evidence="2">P08H-3</strain>
    </source>
</reference>
<dbReference type="AlphaFoldDB" id="A0AAD9JU95"/>
<keyword evidence="3" id="KW-1185">Reference proteome</keyword>
<feature type="transmembrane region" description="Helical" evidence="1">
    <location>
        <begin position="229"/>
        <end position="253"/>
    </location>
</feature>
<sequence>MKRTTCMLYVEEISDPEHSVSSSCDMMPKIESFKAWCNEAEKVAADECPDVQVTSSSSLGQMSSSAELSTTGRELLENFKEKTDNKVYPLNLDTSRDFDRLKRTGDRIITELEDDTGTSISPENSQRGGCRGFWTNCSPLQTYCAFTCLLLFLNLVRSLFAFTAAGDFNAQFFFSLVASLFFYESCSRAMLAFWACWRRQRGIQELFINLERVCYPDRIIPYENPLKRLAYISIAASLVITVINVAMMVYGMFADSALNVMYEQYISGFPLDVQDTLTFKIILILLNFINGAVATLSLTFYTIVCYILYKEFDYFRRTFVMKIRQDGYFTDCIEKFRVGHQRRCRLVRSSDGIFKYYIANTYLTNIPLLCLLLYSIVYTDSDNDTSYRLICAFRLIYVFTQMMILSAAATMINAQVLGMILTYFFILMQFKNPLDGADACICYVNINDTNVTVTPT</sequence>
<gene>
    <name evidence="2" type="ORF">LSH36_160g03009</name>
</gene>
<keyword evidence="1" id="KW-0472">Membrane</keyword>
<evidence type="ECO:0000313" key="3">
    <source>
        <dbReference type="Proteomes" id="UP001208570"/>
    </source>
</evidence>
<feature type="transmembrane region" description="Helical" evidence="1">
    <location>
        <begin position="281"/>
        <end position="309"/>
    </location>
</feature>
<keyword evidence="1" id="KW-1133">Transmembrane helix</keyword>
<feature type="transmembrane region" description="Helical" evidence="1">
    <location>
        <begin position="396"/>
        <end position="426"/>
    </location>
</feature>
<keyword evidence="1" id="KW-0812">Transmembrane</keyword>